<proteinExistence type="predicted"/>
<feature type="region of interest" description="Disordered" evidence="5">
    <location>
        <begin position="482"/>
        <end position="504"/>
    </location>
</feature>
<dbReference type="InterPro" id="IPR017930">
    <property type="entry name" value="Myb_dom"/>
</dbReference>
<feature type="compositionally biased region" description="Polar residues" evidence="5">
    <location>
        <begin position="316"/>
        <end position="332"/>
    </location>
</feature>
<dbReference type="PROSITE" id="PS51294">
    <property type="entry name" value="HTH_MYB"/>
    <property type="match status" value="1"/>
</dbReference>
<dbReference type="PANTHER" id="PTHR31442:SF29">
    <property type="entry name" value="HOMEODOMAIN-LIKE SUPERFAMILY PROTEIN"/>
    <property type="match status" value="1"/>
</dbReference>
<feature type="region of interest" description="Disordered" evidence="5">
    <location>
        <begin position="305"/>
        <end position="332"/>
    </location>
</feature>
<feature type="coiled-coil region" evidence="4">
    <location>
        <begin position="509"/>
        <end position="536"/>
    </location>
</feature>
<dbReference type="InterPro" id="IPR044841">
    <property type="entry name" value="LUX/BOA-like"/>
</dbReference>
<feature type="compositionally biased region" description="Basic and acidic residues" evidence="5">
    <location>
        <begin position="483"/>
        <end position="499"/>
    </location>
</feature>
<name>A0A7S0BJD0_9RHOD</name>
<reference evidence="7" key="1">
    <citation type="submission" date="2021-01" db="EMBL/GenBank/DDBJ databases">
        <authorList>
            <person name="Corre E."/>
            <person name="Pelletier E."/>
            <person name="Niang G."/>
            <person name="Scheremetjew M."/>
            <person name="Finn R."/>
            <person name="Kale V."/>
            <person name="Holt S."/>
            <person name="Cochrane G."/>
            <person name="Meng A."/>
            <person name="Brown T."/>
            <person name="Cohen L."/>
        </authorList>
    </citation>
    <scope>NUCLEOTIDE SEQUENCE</scope>
    <source>
        <strain evidence="7">UTEX LB 2760</strain>
    </source>
</reference>
<keyword evidence="4" id="KW-0175">Coiled coil</keyword>
<evidence type="ECO:0000256" key="3">
    <source>
        <dbReference type="ARBA" id="ARBA00023242"/>
    </source>
</evidence>
<keyword evidence="3" id="KW-0539">Nucleus</keyword>
<dbReference type="NCBIfam" id="TIGR01557">
    <property type="entry name" value="myb_SHAQKYF"/>
    <property type="match status" value="1"/>
</dbReference>
<keyword evidence="1" id="KW-0805">Transcription regulation</keyword>
<feature type="domain" description="HTH myb-type" evidence="6">
    <location>
        <begin position="336"/>
        <end position="395"/>
    </location>
</feature>
<dbReference type="Pfam" id="PF00249">
    <property type="entry name" value="Myb_DNA-binding"/>
    <property type="match status" value="1"/>
</dbReference>
<evidence type="ECO:0000313" key="7">
    <source>
        <dbReference type="EMBL" id="CAD8395753.1"/>
    </source>
</evidence>
<gene>
    <name evidence="7" type="ORF">RMAR0315_LOCUS5739</name>
</gene>
<dbReference type="AlphaFoldDB" id="A0A7S0BJD0"/>
<dbReference type="PANTHER" id="PTHR31442">
    <property type="entry name" value="HOMEODOMAIN-LIKE SUPERFAMILY PROTEIN-RELATED"/>
    <property type="match status" value="1"/>
</dbReference>
<evidence type="ECO:0000256" key="2">
    <source>
        <dbReference type="ARBA" id="ARBA00023163"/>
    </source>
</evidence>
<evidence type="ECO:0000256" key="4">
    <source>
        <dbReference type="SAM" id="Coils"/>
    </source>
</evidence>
<evidence type="ECO:0000256" key="1">
    <source>
        <dbReference type="ARBA" id="ARBA00023015"/>
    </source>
</evidence>
<feature type="compositionally biased region" description="Polar residues" evidence="5">
    <location>
        <begin position="234"/>
        <end position="247"/>
    </location>
</feature>
<dbReference type="GO" id="GO:0003700">
    <property type="term" value="F:DNA-binding transcription factor activity"/>
    <property type="evidence" value="ECO:0007669"/>
    <property type="project" value="InterPro"/>
</dbReference>
<organism evidence="7">
    <name type="scientific">Rhodosorus marinus</name>
    <dbReference type="NCBI Taxonomy" id="101924"/>
    <lineage>
        <taxon>Eukaryota</taxon>
        <taxon>Rhodophyta</taxon>
        <taxon>Stylonematophyceae</taxon>
        <taxon>Stylonematales</taxon>
        <taxon>Stylonemataceae</taxon>
        <taxon>Rhodosorus</taxon>
    </lineage>
</organism>
<dbReference type="SUPFAM" id="SSF46689">
    <property type="entry name" value="Homeodomain-like"/>
    <property type="match status" value="1"/>
</dbReference>
<dbReference type="InterPro" id="IPR009057">
    <property type="entry name" value="Homeodomain-like_sf"/>
</dbReference>
<keyword evidence="2" id="KW-0804">Transcription</keyword>
<dbReference type="InterPro" id="IPR006447">
    <property type="entry name" value="Myb_dom_plants"/>
</dbReference>
<sequence length="540" mass="61184">MNDGWAREGSEETTILQEVGDTFPLSSPNEWKDDENMWSGNGLVRDLGGLEASNSLAQRGLKDTRQNSDMCSRELNVPLRDDENNLLRNGVGRDVGGSLWADETFGLDASNSPEQKSTNETRQIRDKFFWGFNLPLRDDENSLLRNGVVRDAGGCPSMDEMPGLDALNHMERTGAKDTKKMHSKFSGECEVPLHRERPLLEIGKRTQQSDQGRELQVAQRVRVSKQSDCEGTTKPRNPQSQTPSQNEESSRECCPELRSSVGDERFGRQSGMLLEDQARSRMMVEIRSDTSTSAKHYDYRLPPKQELAHPDENSEAQEQAATRSQESAMENAQRTISIKKRLVWTQDLHERFLRAVNVAGIENAVPKTILEIMDVKGLTTEHVKSHLQKFRNNLRKSKTDASESAGRDSSCMRKICYSPGRLGVSESLGARTMDESKASLNSRQTIEKQWELHESGTQLLLSQQILLRKIAHFHRRNFLTASDRMRGKEEPKSENDGKDPGSGAFLNDFYNLQTELDDLQQQLKRQTDEYERIGKQLEIL</sequence>
<dbReference type="FunFam" id="1.10.10.60:FF:000007">
    <property type="entry name" value="Two-component response regulator"/>
    <property type="match status" value="1"/>
</dbReference>
<protein>
    <recommendedName>
        <fullName evidence="6">HTH myb-type domain-containing protein</fullName>
    </recommendedName>
</protein>
<accession>A0A7S0BJD0</accession>
<evidence type="ECO:0000256" key="5">
    <source>
        <dbReference type="SAM" id="MobiDB-lite"/>
    </source>
</evidence>
<dbReference type="Gene3D" id="1.10.10.60">
    <property type="entry name" value="Homeodomain-like"/>
    <property type="match status" value="1"/>
</dbReference>
<feature type="region of interest" description="Disordered" evidence="5">
    <location>
        <begin position="202"/>
        <end position="274"/>
    </location>
</feature>
<dbReference type="GO" id="GO:0003677">
    <property type="term" value="F:DNA binding"/>
    <property type="evidence" value="ECO:0007669"/>
    <property type="project" value="InterPro"/>
</dbReference>
<dbReference type="GO" id="GO:0005634">
    <property type="term" value="C:nucleus"/>
    <property type="evidence" value="ECO:0007669"/>
    <property type="project" value="TreeGrafter"/>
</dbReference>
<evidence type="ECO:0000259" key="6">
    <source>
        <dbReference type="PROSITE" id="PS51294"/>
    </source>
</evidence>
<dbReference type="EMBL" id="HBEK01010440">
    <property type="protein sequence ID" value="CAD8395753.1"/>
    <property type="molecule type" value="Transcribed_RNA"/>
</dbReference>
<dbReference type="InterPro" id="IPR001005">
    <property type="entry name" value="SANT/Myb"/>
</dbReference>
<feature type="compositionally biased region" description="Basic and acidic residues" evidence="5">
    <location>
        <begin position="248"/>
        <end position="267"/>
    </location>
</feature>